<accession>A0A847D087</accession>
<comment type="caution">
    <text evidence="1">The sequence shown here is derived from an EMBL/GenBank/DDBJ whole genome shotgun (WGS) entry which is preliminary data.</text>
</comment>
<protein>
    <submittedName>
        <fullName evidence="1">Uncharacterized protein</fullName>
    </submittedName>
</protein>
<sequence length="81" mass="9331">MGEIFKKYIPAIILLFLVALVWAGLAFVFDTSGKELNIEEDVYKTPLEKTFSKESLDEVYDKTSQKMPVSPREFLNLNKKN</sequence>
<proteinExistence type="predicted"/>
<evidence type="ECO:0000313" key="1">
    <source>
        <dbReference type="EMBL" id="NLD25186.1"/>
    </source>
</evidence>
<name>A0A847D087_9BACT</name>
<gene>
    <name evidence="1" type="ORF">GX656_00890</name>
</gene>
<organism evidence="1 2">
    <name type="scientific">Candidatus Dojkabacteria bacterium</name>
    <dbReference type="NCBI Taxonomy" id="2099670"/>
    <lineage>
        <taxon>Bacteria</taxon>
        <taxon>Candidatus Dojkabacteria</taxon>
    </lineage>
</organism>
<dbReference type="Proteomes" id="UP000545876">
    <property type="component" value="Unassembled WGS sequence"/>
</dbReference>
<dbReference type="AlphaFoldDB" id="A0A847D087"/>
<reference evidence="1 2" key="1">
    <citation type="journal article" date="2020" name="Biotechnol. Biofuels">
        <title>New insights from the biogas microbiome by comprehensive genome-resolved metagenomics of nearly 1600 species originating from multiple anaerobic digesters.</title>
        <authorList>
            <person name="Campanaro S."/>
            <person name="Treu L."/>
            <person name="Rodriguez-R L.M."/>
            <person name="Kovalovszki A."/>
            <person name="Ziels R.M."/>
            <person name="Maus I."/>
            <person name="Zhu X."/>
            <person name="Kougias P.G."/>
            <person name="Basile A."/>
            <person name="Luo G."/>
            <person name="Schluter A."/>
            <person name="Konstantinidis K.T."/>
            <person name="Angelidaki I."/>
        </authorList>
    </citation>
    <scope>NUCLEOTIDE SEQUENCE [LARGE SCALE GENOMIC DNA]</scope>
    <source>
        <strain evidence="1">AS06rmzACSIP_65</strain>
    </source>
</reference>
<dbReference type="EMBL" id="JAAZBX010000002">
    <property type="protein sequence ID" value="NLD25186.1"/>
    <property type="molecule type" value="Genomic_DNA"/>
</dbReference>
<evidence type="ECO:0000313" key="2">
    <source>
        <dbReference type="Proteomes" id="UP000545876"/>
    </source>
</evidence>